<dbReference type="Proteomes" id="UP000505325">
    <property type="component" value="Plasmid pPD-1"/>
</dbReference>
<organism evidence="1 2">
    <name type="scientific">Paramixta manurensis</name>
    <dbReference type="NCBI Taxonomy" id="2740817"/>
    <lineage>
        <taxon>Bacteria</taxon>
        <taxon>Pseudomonadati</taxon>
        <taxon>Pseudomonadota</taxon>
        <taxon>Gammaproteobacteria</taxon>
        <taxon>Enterobacterales</taxon>
        <taxon>Erwiniaceae</taxon>
        <taxon>Paramixta</taxon>
    </lineage>
</organism>
<evidence type="ECO:0000313" key="1">
    <source>
        <dbReference type="EMBL" id="QKJ89275.1"/>
    </source>
</evidence>
<name>A0A6M8UFC0_9GAMM</name>
<evidence type="ECO:0000313" key="2">
    <source>
        <dbReference type="Proteomes" id="UP000505325"/>
    </source>
</evidence>
<reference evidence="1 2" key="1">
    <citation type="submission" date="2020-06" db="EMBL/GenBank/DDBJ databases">
        <title>Genome sequence of Paramixta manurensis strain PD-1.</title>
        <authorList>
            <person name="Lee C.W."/>
            <person name="Kim J."/>
        </authorList>
    </citation>
    <scope>NUCLEOTIDE SEQUENCE [LARGE SCALE GENOMIC DNA]</scope>
    <source>
        <strain evidence="1 2">PD-1</strain>
        <plasmid evidence="2">ppd-1</plasmid>
    </source>
</reference>
<keyword evidence="2" id="KW-1185">Reference proteome</keyword>
<proteinExistence type="predicted"/>
<dbReference type="EMBL" id="CP054213">
    <property type="protein sequence ID" value="QKJ89275.1"/>
    <property type="molecule type" value="Genomic_DNA"/>
</dbReference>
<dbReference type="AlphaFoldDB" id="A0A6M8UFC0"/>
<protein>
    <submittedName>
        <fullName evidence="1">Uncharacterized protein</fullName>
    </submittedName>
</protein>
<gene>
    <name evidence="1" type="ORF">PMPD1_4377</name>
</gene>
<sequence length="84" mass="9722">MGINKNEFCYLHHNEIRALDIPDIVKGLLLSPFHINKRNGHIQVPTEVFREMIDLITMYVQDHDQEVTLKQGTGNEQTIPLNLI</sequence>
<keyword evidence="1" id="KW-0614">Plasmid</keyword>
<dbReference type="KEGG" id="pmak:PMPD1_4377"/>
<geneLocation type="plasmid" evidence="2">
    <name>ppd-1</name>
</geneLocation>
<accession>A0A6M8UFC0</accession>